<feature type="chain" id="PRO_5009524839" evidence="1">
    <location>
        <begin position="23"/>
        <end position="94"/>
    </location>
</feature>
<evidence type="ECO:0000313" key="3">
    <source>
        <dbReference type="Proteomes" id="UP000177583"/>
    </source>
</evidence>
<evidence type="ECO:0000313" key="2">
    <source>
        <dbReference type="EMBL" id="OGH02700.1"/>
    </source>
</evidence>
<evidence type="ECO:0000256" key="1">
    <source>
        <dbReference type="SAM" id="SignalP"/>
    </source>
</evidence>
<accession>A0A1F6GXE4</accession>
<protein>
    <submittedName>
        <fullName evidence="2">Uncharacterized protein</fullName>
    </submittedName>
</protein>
<gene>
    <name evidence="2" type="ORF">A2557_11495</name>
</gene>
<sequence length="94" mass="10252">MRTILPFFLVCVCFALGQPASAQTEGMTLFGWSLYGQTDGAAYLDWVLPEESLSVKAEIIKCLDAKAASHPTPEELQTSLDTLIKSCKERGKAL</sequence>
<proteinExistence type="predicted"/>
<keyword evidence="1" id="KW-0732">Signal</keyword>
<dbReference type="EMBL" id="MFNF01000021">
    <property type="protein sequence ID" value="OGH02700.1"/>
    <property type="molecule type" value="Genomic_DNA"/>
</dbReference>
<dbReference type="Proteomes" id="UP000177583">
    <property type="component" value="Unassembled WGS sequence"/>
</dbReference>
<feature type="signal peptide" evidence="1">
    <location>
        <begin position="1"/>
        <end position="22"/>
    </location>
</feature>
<name>A0A1F6GXE4_9PROT</name>
<reference evidence="2 3" key="1">
    <citation type="journal article" date="2016" name="Nat. Commun.">
        <title>Thousands of microbial genomes shed light on interconnected biogeochemical processes in an aquifer system.</title>
        <authorList>
            <person name="Anantharaman K."/>
            <person name="Brown C.T."/>
            <person name="Hug L.A."/>
            <person name="Sharon I."/>
            <person name="Castelle C.J."/>
            <person name="Probst A.J."/>
            <person name="Thomas B.C."/>
            <person name="Singh A."/>
            <person name="Wilkins M.J."/>
            <person name="Karaoz U."/>
            <person name="Brodie E.L."/>
            <person name="Williams K.H."/>
            <person name="Hubbard S.S."/>
            <person name="Banfield J.F."/>
        </authorList>
    </citation>
    <scope>NUCLEOTIDE SEQUENCE [LARGE SCALE GENOMIC DNA]</scope>
</reference>
<comment type="caution">
    <text evidence="2">The sequence shown here is derived from an EMBL/GenBank/DDBJ whole genome shotgun (WGS) entry which is preliminary data.</text>
</comment>
<organism evidence="2 3">
    <name type="scientific">Candidatus Lambdaproteobacteria bacterium RIFOXYD2_FULL_56_26</name>
    <dbReference type="NCBI Taxonomy" id="1817773"/>
    <lineage>
        <taxon>Bacteria</taxon>
        <taxon>Pseudomonadati</taxon>
        <taxon>Pseudomonadota</taxon>
        <taxon>Candidatus Lambdaproteobacteria</taxon>
    </lineage>
</organism>
<dbReference type="AlphaFoldDB" id="A0A1F6GXE4"/>